<keyword evidence="2" id="KW-0694">RNA-binding</keyword>
<dbReference type="Pfam" id="PF01881">
    <property type="entry name" value="Cas_Cas6_C"/>
    <property type="match status" value="1"/>
</dbReference>
<dbReference type="Proteomes" id="UP001207742">
    <property type="component" value="Unassembled WGS sequence"/>
</dbReference>
<feature type="domain" description="CRISPR associated protein Cas6 C-terminal" evidence="4">
    <location>
        <begin position="110"/>
        <end position="218"/>
    </location>
</feature>
<dbReference type="EMBL" id="JAPDNS010000002">
    <property type="protein sequence ID" value="MCW3485912.1"/>
    <property type="molecule type" value="Genomic_DNA"/>
</dbReference>
<organism evidence="5 6">
    <name type="scientific">Chitinophaga nivalis</name>
    <dbReference type="NCBI Taxonomy" id="2991709"/>
    <lineage>
        <taxon>Bacteria</taxon>
        <taxon>Pseudomonadati</taxon>
        <taxon>Bacteroidota</taxon>
        <taxon>Chitinophagia</taxon>
        <taxon>Chitinophagales</taxon>
        <taxon>Chitinophagaceae</taxon>
        <taxon>Chitinophaga</taxon>
    </lineage>
</organism>
<dbReference type="RefSeq" id="WP_264732729.1">
    <property type="nucleotide sequence ID" value="NZ_JAPDNR010000001.1"/>
</dbReference>
<evidence type="ECO:0000256" key="3">
    <source>
        <dbReference type="ARBA" id="ARBA00023118"/>
    </source>
</evidence>
<evidence type="ECO:0000256" key="2">
    <source>
        <dbReference type="ARBA" id="ARBA00022884"/>
    </source>
</evidence>
<dbReference type="PANTHER" id="PTHR36984:SF1">
    <property type="entry name" value="CRISPR-ASSOCIATED ENDORIBONUCLEASE CAS6 1"/>
    <property type="match status" value="1"/>
</dbReference>
<dbReference type="Gene3D" id="3.30.70.1890">
    <property type="match status" value="1"/>
</dbReference>
<evidence type="ECO:0000313" key="5">
    <source>
        <dbReference type="EMBL" id="MCW3485912.1"/>
    </source>
</evidence>
<evidence type="ECO:0000256" key="1">
    <source>
        <dbReference type="ARBA" id="ARBA00005937"/>
    </source>
</evidence>
<evidence type="ECO:0000259" key="4">
    <source>
        <dbReference type="Pfam" id="PF01881"/>
    </source>
</evidence>
<gene>
    <name evidence="5" type="primary">cas6</name>
    <name evidence="5" type="ORF">OL497_18555</name>
</gene>
<dbReference type="CDD" id="cd21140">
    <property type="entry name" value="Cas6_I-like"/>
    <property type="match status" value="1"/>
</dbReference>
<comment type="similarity">
    <text evidence="1">Belongs to the CRISPR-associated protein Cas6/Cse3/CasE family.</text>
</comment>
<dbReference type="PANTHER" id="PTHR36984">
    <property type="entry name" value="CRISPR-ASSOCIATED ENDORIBONUCLEASE CAS6 1"/>
    <property type="match status" value="1"/>
</dbReference>
<keyword evidence="6" id="KW-1185">Reference proteome</keyword>
<evidence type="ECO:0000313" key="6">
    <source>
        <dbReference type="Proteomes" id="UP001207742"/>
    </source>
</evidence>
<dbReference type="InterPro" id="IPR010156">
    <property type="entry name" value="CRISPR-assoc_prot_Cas6"/>
</dbReference>
<reference evidence="5 6" key="1">
    <citation type="submission" date="2022-10" db="EMBL/GenBank/DDBJ databases">
        <title>Chitinophaga nivalis PC15 sp. nov., isolated from Pyeongchang county, South Korea.</title>
        <authorList>
            <person name="Trinh H.N."/>
        </authorList>
    </citation>
    <scope>NUCLEOTIDE SEQUENCE [LARGE SCALE GENOMIC DNA]</scope>
    <source>
        <strain evidence="5 6">PC14</strain>
    </source>
</reference>
<protein>
    <submittedName>
        <fullName evidence="5">CRISPR-associated endoribonuclease Cas6</fullName>
    </submittedName>
</protein>
<comment type="caution">
    <text evidence="5">The sequence shown here is derived from an EMBL/GenBank/DDBJ whole genome shotgun (WGS) entry which is preliminary data.</text>
</comment>
<accession>A0ABT3IPN6</accession>
<proteinExistence type="inferred from homology"/>
<dbReference type="InterPro" id="IPR049435">
    <property type="entry name" value="Cas_Cas6_C"/>
</dbReference>
<dbReference type="NCBIfam" id="TIGR01877">
    <property type="entry name" value="cas_cas6"/>
    <property type="match status" value="1"/>
</dbReference>
<keyword evidence="3" id="KW-0051">Antiviral defense</keyword>
<dbReference type="Gene3D" id="3.30.70.1900">
    <property type="match status" value="1"/>
</dbReference>
<name>A0ABT3IPN6_9BACT</name>
<sequence>MRCYLKLSRNERSLPFNYQQYLTGAIHKWLGNNDEHGKLSLYSFSWIKNLQQTTTGFNLTATSSFFFSAHEETLVRQLLKGVAADPAVCFGSQVTAVDIVSGRQFSSQEKLWVASPVFIKRKAINEKVKHFTYEHPESSQYLTETLQKKLQVAGLDHTGVAVRFDDHFSGSKTKISTYRDIHNKVSICPVIINGSPEQIAFAWNVGLGNSTGIGYGALS</sequence>
<dbReference type="InterPro" id="IPR045747">
    <property type="entry name" value="CRISPR-assoc_prot_Cas6_N_sf"/>
</dbReference>